<feature type="transmembrane region" description="Helical" evidence="2">
    <location>
        <begin position="91"/>
        <end position="107"/>
    </location>
</feature>
<dbReference type="AlphaFoldDB" id="R2QM37"/>
<feature type="chain" id="PRO_5004354758" description="LPXTG-domain-containing protein cell wall anchor domain" evidence="3">
    <location>
        <begin position="26"/>
        <end position="118"/>
    </location>
</feature>
<keyword evidence="2" id="KW-1133">Transmembrane helix</keyword>
<dbReference type="HOGENOM" id="CLU_2069495_0_0_9"/>
<feature type="region of interest" description="Disordered" evidence="1">
    <location>
        <begin position="36"/>
        <end position="82"/>
    </location>
</feature>
<organism evidence="4 5">
    <name type="scientific">Enterococcus pallens ATCC BAA-351</name>
    <dbReference type="NCBI Taxonomy" id="1158607"/>
    <lineage>
        <taxon>Bacteria</taxon>
        <taxon>Bacillati</taxon>
        <taxon>Bacillota</taxon>
        <taxon>Bacilli</taxon>
        <taxon>Lactobacillales</taxon>
        <taxon>Enterococcaceae</taxon>
        <taxon>Enterococcus</taxon>
    </lineage>
</organism>
<name>R2QM37_9ENTE</name>
<keyword evidence="3" id="KW-0732">Signal</keyword>
<dbReference type="Proteomes" id="UP000013782">
    <property type="component" value="Unassembled WGS sequence"/>
</dbReference>
<keyword evidence="2" id="KW-0472">Membrane</keyword>
<sequence length="118" mass="13308">MKKIGILMLCLFACFFSVSVSQTFAAETEGAIRLEGWADIEPPQPNQPAGPQGESSLREQEMAFQQRPQVQSQKSNKSASSYPRTNFIRNYWHWAGLLILLILLLLLKRKKGGEAIEK</sequence>
<dbReference type="EMBL" id="AJAQ01000008">
    <property type="protein sequence ID" value="EOH96258.1"/>
    <property type="molecule type" value="Genomic_DNA"/>
</dbReference>
<evidence type="ECO:0000256" key="2">
    <source>
        <dbReference type="SAM" id="Phobius"/>
    </source>
</evidence>
<evidence type="ECO:0000313" key="4">
    <source>
        <dbReference type="EMBL" id="EOH96258.1"/>
    </source>
</evidence>
<feature type="signal peptide" evidence="3">
    <location>
        <begin position="1"/>
        <end position="25"/>
    </location>
</feature>
<evidence type="ECO:0000256" key="3">
    <source>
        <dbReference type="SAM" id="SignalP"/>
    </source>
</evidence>
<keyword evidence="5" id="KW-1185">Reference proteome</keyword>
<feature type="compositionally biased region" description="Polar residues" evidence="1">
    <location>
        <begin position="66"/>
        <end position="82"/>
    </location>
</feature>
<keyword evidence="2" id="KW-0812">Transmembrane</keyword>
<evidence type="ECO:0000313" key="5">
    <source>
        <dbReference type="Proteomes" id="UP000013782"/>
    </source>
</evidence>
<accession>R2QM37</accession>
<reference evidence="4 5" key="1">
    <citation type="submission" date="2013-02" db="EMBL/GenBank/DDBJ databases">
        <title>The Genome Sequence of Enterococcus pallens BAA-351.</title>
        <authorList>
            <consortium name="The Broad Institute Genome Sequencing Platform"/>
            <consortium name="The Broad Institute Genome Sequencing Center for Infectious Disease"/>
            <person name="Earl A.M."/>
            <person name="Gilmore M.S."/>
            <person name="Lebreton F."/>
            <person name="Walker B."/>
            <person name="Young S.K."/>
            <person name="Zeng Q."/>
            <person name="Gargeya S."/>
            <person name="Fitzgerald M."/>
            <person name="Haas B."/>
            <person name="Abouelleil A."/>
            <person name="Alvarado L."/>
            <person name="Arachchi H.M."/>
            <person name="Berlin A.M."/>
            <person name="Chapman S.B."/>
            <person name="Dewar J."/>
            <person name="Goldberg J."/>
            <person name="Griggs A."/>
            <person name="Gujja S."/>
            <person name="Hansen M."/>
            <person name="Howarth C."/>
            <person name="Imamovic A."/>
            <person name="Larimer J."/>
            <person name="McCowan C."/>
            <person name="Murphy C."/>
            <person name="Neiman D."/>
            <person name="Pearson M."/>
            <person name="Priest M."/>
            <person name="Roberts A."/>
            <person name="Saif S."/>
            <person name="Shea T."/>
            <person name="Sisk P."/>
            <person name="Sykes S."/>
            <person name="Wortman J."/>
            <person name="Nusbaum C."/>
            <person name="Birren B."/>
        </authorList>
    </citation>
    <scope>NUCLEOTIDE SEQUENCE [LARGE SCALE GENOMIC DNA]</scope>
    <source>
        <strain evidence="4 5">ATCC BAA-351</strain>
    </source>
</reference>
<protein>
    <recommendedName>
        <fullName evidence="6">LPXTG-domain-containing protein cell wall anchor domain</fullName>
    </recommendedName>
</protein>
<dbReference type="STRING" id="160454.RV10_GL003979"/>
<dbReference type="RefSeq" id="WP_010755963.1">
    <property type="nucleotide sequence ID" value="NZ_ASWD01000007.1"/>
</dbReference>
<dbReference type="PATRIC" id="fig|1158607.3.peg.911"/>
<comment type="caution">
    <text evidence="4">The sequence shown here is derived from an EMBL/GenBank/DDBJ whole genome shotgun (WGS) entry which is preliminary data.</text>
</comment>
<evidence type="ECO:0008006" key="6">
    <source>
        <dbReference type="Google" id="ProtNLM"/>
    </source>
</evidence>
<evidence type="ECO:0000256" key="1">
    <source>
        <dbReference type="SAM" id="MobiDB-lite"/>
    </source>
</evidence>
<proteinExistence type="predicted"/>
<gene>
    <name evidence="4" type="ORF">UAU_00907</name>
</gene>